<evidence type="ECO:0000313" key="2">
    <source>
        <dbReference type="EMBL" id="MDD1794512.1"/>
    </source>
</evidence>
<dbReference type="RefSeq" id="WP_274165338.1">
    <property type="nucleotide sequence ID" value="NZ_JAJUBC010000017.1"/>
</dbReference>
<dbReference type="PANTHER" id="PTHR38592:SF3">
    <property type="entry name" value="BLL4819 PROTEIN"/>
    <property type="match status" value="1"/>
</dbReference>
<name>A0ABT5R2L2_9GAMM</name>
<feature type="transmembrane region" description="Helical" evidence="1">
    <location>
        <begin position="367"/>
        <end position="386"/>
    </location>
</feature>
<feature type="transmembrane region" description="Helical" evidence="1">
    <location>
        <begin position="305"/>
        <end position="330"/>
    </location>
</feature>
<organism evidence="2 3">
    <name type="scientific">Enterovibrio gelatinilyticus</name>
    <dbReference type="NCBI Taxonomy" id="2899819"/>
    <lineage>
        <taxon>Bacteria</taxon>
        <taxon>Pseudomonadati</taxon>
        <taxon>Pseudomonadota</taxon>
        <taxon>Gammaproteobacteria</taxon>
        <taxon>Vibrionales</taxon>
        <taxon>Vibrionaceae</taxon>
        <taxon>Enterovibrio</taxon>
    </lineage>
</organism>
<feature type="transmembrane region" description="Helical" evidence="1">
    <location>
        <begin position="167"/>
        <end position="190"/>
    </location>
</feature>
<reference evidence="2" key="1">
    <citation type="submission" date="2021-12" db="EMBL/GenBank/DDBJ databases">
        <title>Enterovibrio ZSDZ35 sp. nov. and Enterovibrio ZSDZ42 sp. nov., isolated from coastal seawater in Qingdao.</title>
        <authorList>
            <person name="Zhang P."/>
        </authorList>
    </citation>
    <scope>NUCLEOTIDE SEQUENCE</scope>
    <source>
        <strain evidence="2">ZSDZ42</strain>
    </source>
</reference>
<feature type="transmembrane region" description="Helical" evidence="1">
    <location>
        <begin position="336"/>
        <end position="355"/>
    </location>
</feature>
<evidence type="ECO:0000256" key="1">
    <source>
        <dbReference type="SAM" id="Phobius"/>
    </source>
</evidence>
<accession>A0ABT5R2L2</accession>
<evidence type="ECO:0000313" key="3">
    <source>
        <dbReference type="Proteomes" id="UP001149400"/>
    </source>
</evidence>
<feature type="transmembrane region" description="Helical" evidence="1">
    <location>
        <begin position="44"/>
        <end position="63"/>
    </location>
</feature>
<keyword evidence="1" id="KW-0812">Transmembrane</keyword>
<dbReference type="PANTHER" id="PTHR38592">
    <property type="entry name" value="BLL4819 PROTEIN"/>
    <property type="match status" value="1"/>
</dbReference>
<dbReference type="InterPro" id="IPR018673">
    <property type="entry name" value="DUF2141"/>
</dbReference>
<dbReference type="Proteomes" id="UP001149400">
    <property type="component" value="Unassembled WGS sequence"/>
</dbReference>
<keyword evidence="1" id="KW-1133">Transmembrane helix</keyword>
<gene>
    <name evidence="2" type="primary">opgC</name>
    <name evidence="2" type="ORF">LRP50_15365</name>
</gene>
<sequence length="524" mass="57841">MNRIPALDSIRGLLLVIMTINHLIWISGGRSVLQYFSLQPLGQFGAAEGFVFISGLLAGAVYCRSEYSNRETTQKVLNRAFTIYKYHIASLFIVMLWFSLCIFAFPSAATSLGSSFNNLLEAPIATIALSALLINRPDFLEILPLYIMFMLILPLVLVAFRKGYLWLVLAGSVVVWAFSGSITSSALSALLTSVAPNFKAQFGYFDPFAWQLLFVSGAALGFKQRQGTLNWHHPIITGIAGLFAIGMFAAHHGTFLSWGIHQGVLYNLADKPELGWLRLLNLAAWIYLIAVVIRTAPNALVFKPLGYVGQYSLQVFTWQTVLIFACAPFLNSVRLSPYYTALVLACTATLWVVAWWQDSRNKASNTLPKTALLASTFALILAASFVSTRQDASPAITEVLHVNQSYPLTVTVKDIKEDDADMILLIYTDADDLTGAPSEHFGTYTTEQMRNGVTLAPIQSGDYAILVFQDLDKNMMLSLNASGFPSEGFGFSNNPILQGPPTFDMIKFSHNKTQAKTIHMVNMY</sequence>
<keyword evidence="1" id="KW-0472">Membrane</keyword>
<feature type="transmembrane region" description="Helical" evidence="1">
    <location>
        <begin position="142"/>
        <end position="160"/>
    </location>
</feature>
<dbReference type="Pfam" id="PF10129">
    <property type="entry name" value="OpgC_C"/>
    <property type="match status" value="1"/>
</dbReference>
<dbReference type="EMBL" id="JAJUBC010000017">
    <property type="protein sequence ID" value="MDD1794512.1"/>
    <property type="molecule type" value="Genomic_DNA"/>
</dbReference>
<feature type="transmembrane region" description="Helical" evidence="1">
    <location>
        <begin position="275"/>
        <end position="293"/>
    </location>
</feature>
<protein>
    <submittedName>
        <fullName evidence="2">OpgC domain-containing protein</fullName>
    </submittedName>
</protein>
<dbReference type="Pfam" id="PF09912">
    <property type="entry name" value="DUF2141"/>
    <property type="match status" value="1"/>
</dbReference>
<comment type="caution">
    <text evidence="2">The sequence shown here is derived from an EMBL/GenBank/DDBJ whole genome shotgun (WGS) entry which is preliminary data.</text>
</comment>
<keyword evidence="3" id="KW-1185">Reference proteome</keyword>
<proteinExistence type="predicted"/>
<feature type="transmembrane region" description="Helical" evidence="1">
    <location>
        <begin position="84"/>
        <end position="105"/>
    </location>
</feature>
<feature type="transmembrane region" description="Helical" evidence="1">
    <location>
        <begin position="12"/>
        <end position="32"/>
    </location>
</feature>
<dbReference type="InterPro" id="IPR014550">
    <property type="entry name" value="UCP028704_OpgC"/>
</dbReference>
<feature type="transmembrane region" description="Helical" evidence="1">
    <location>
        <begin position="234"/>
        <end position="255"/>
    </location>
</feature>